<dbReference type="EMBL" id="AHAE01000013">
    <property type="protein sequence ID" value="EJZ82879.1"/>
    <property type="molecule type" value="Genomic_DNA"/>
</dbReference>
<dbReference type="STRING" id="29321.AAV33_06155"/>
<dbReference type="AlphaFoldDB" id="I7IWL5"/>
<dbReference type="EMBL" id="CAJZ01000040">
    <property type="protein sequence ID" value="CCI83058.1"/>
    <property type="molecule type" value="Genomic_DNA"/>
</dbReference>
<keyword evidence="4" id="KW-1185">Reference proteome</keyword>
<dbReference type="eggNOG" id="COG1399">
    <property type="taxonomic scope" value="Bacteria"/>
</dbReference>
<comment type="caution">
    <text evidence="2">The sequence shown here is derived from an EMBL/GenBank/DDBJ whole genome shotgun (WGS) entry which is preliminary data.</text>
</comment>
<name>I7IWL5_9CORY</name>
<dbReference type="Proteomes" id="UP000011016">
    <property type="component" value="Unassembled WGS sequence"/>
</dbReference>
<dbReference type="RefSeq" id="WP_004600092.1">
    <property type="nucleotide sequence ID" value="NZ_HF541865.1"/>
</dbReference>
<dbReference type="InterPro" id="IPR003772">
    <property type="entry name" value="YceD"/>
</dbReference>
<dbReference type="Pfam" id="PF02620">
    <property type="entry name" value="YceD"/>
    <property type="match status" value="1"/>
</dbReference>
<dbReference type="HOGENOM" id="CLU_100236_0_0_11"/>
<accession>I7IWL5</accession>
<reference evidence="2 5" key="1">
    <citation type="journal article" date="2012" name="J. Bacteriol.">
        <title>Draft Genome Sequence of Turicella otitidis ATCC 51513, Isolated from Middle Ear Fluid from a Child with Otitis Media.</title>
        <authorList>
            <person name="Brinkrolf K."/>
            <person name="Schneider J."/>
            <person name="Knecht M."/>
            <person name="Ruckert C."/>
            <person name="Tauch A."/>
        </authorList>
    </citation>
    <scope>NUCLEOTIDE SEQUENCE [LARGE SCALE GENOMIC DNA]</scope>
    <source>
        <strain evidence="2 5">ATCC 51513</strain>
    </source>
</reference>
<sequence length="172" mass="18246">MASPFVFDVSALLREGAQPETQTRRGAAPRRIGAEMIAIPEGEEVEVSAVLSPVGSGVLVDADLTAMLKGECSRCLAELNWERSYHVSEMFLSPGESLGGDEADDEADEPPEVVDDEVDITQAVTDEVGLDLPFNPVCEGGCEGEAPAPDGISGEDEGELIDPRLADLEKFL</sequence>
<dbReference type="Proteomes" id="UP000006078">
    <property type="component" value="Unassembled WGS sequence"/>
</dbReference>
<reference evidence="3 4" key="2">
    <citation type="submission" date="2012-08" db="EMBL/GenBank/DDBJ databases">
        <title>The Genome Sequence of Turicella otitidis ATCC 51513.</title>
        <authorList>
            <consortium name="The Broad Institute Genome Sequencing Platform"/>
            <person name="Earl A."/>
            <person name="Ward D."/>
            <person name="Feldgarden M."/>
            <person name="Gevers D."/>
            <person name="Huys G."/>
            <person name="Walker B."/>
            <person name="Young S.K."/>
            <person name="Zeng Q."/>
            <person name="Gargeya S."/>
            <person name="Fitzgerald M."/>
            <person name="Haas B."/>
            <person name="Abouelleil A."/>
            <person name="Alvarado L."/>
            <person name="Arachchi H.M."/>
            <person name="Berlin A.M."/>
            <person name="Chapman S.B."/>
            <person name="Goldberg J."/>
            <person name="Griggs A."/>
            <person name="Gujja S."/>
            <person name="Hansen M."/>
            <person name="Howarth C."/>
            <person name="Imamovic A."/>
            <person name="Larimer J."/>
            <person name="McCowen C."/>
            <person name="Montmayeur A."/>
            <person name="Murphy C."/>
            <person name="Neiman D."/>
            <person name="Pearson M."/>
            <person name="Priest M."/>
            <person name="Roberts A."/>
            <person name="Saif S."/>
            <person name="Shea T."/>
            <person name="Sisk P."/>
            <person name="Sykes S."/>
            <person name="Wortman J."/>
            <person name="Nusbaum C."/>
            <person name="Birren B."/>
        </authorList>
    </citation>
    <scope>NUCLEOTIDE SEQUENCE [LARGE SCALE GENOMIC DNA]</scope>
    <source>
        <strain evidence="3 4">ATCC 51513</strain>
    </source>
</reference>
<evidence type="ECO:0000313" key="2">
    <source>
        <dbReference type="EMBL" id="CCI83058.1"/>
    </source>
</evidence>
<feature type="compositionally biased region" description="Acidic residues" evidence="1">
    <location>
        <begin position="99"/>
        <end position="112"/>
    </location>
</feature>
<evidence type="ECO:0000313" key="3">
    <source>
        <dbReference type="EMBL" id="EJZ82879.1"/>
    </source>
</evidence>
<feature type="region of interest" description="Disordered" evidence="1">
    <location>
        <begin position="131"/>
        <end position="163"/>
    </location>
</feature>
<feature type="region of interest" description="Disordered" evidence="1">
    <location>
        <begin position="92"/>
        <end position="112"/>
    </location>
</feature>
<evidence type="ECO:0000313" key="4">
    <source>
        <dbReference type="Proteomes" id="UP000006078"/>
    </source>
</evidence>
<proteinExistence type="predicted"/>
<organism evidence="2 5">
    <name type="scientific">Corynebacterium otitidis ATCC 51513</name>
    <dbReference type="NCBI Taxonomy" id="883169"/>
    <lineage>
        <taxon>Bacteria</taxon>
        <taxon>Bacillati</taxon>
        <taxon>Actinomycetota</taxon>
        <taxon>Actinomycetes</taxon>
        <taxon>Mycobacteriales</taxon>
        <taxon>Corynebacteriaceae</taxon>
        <taxon>Corynebacterium</taxon>
    </lineage>
</organism>
<evidence type="ECO:0000256" key="1">
    <source>
        <dbReference type="SAM" id="MobiDB-lite"/>
    </source>
</evidence>
<evidence type="ECO:0000313" key="5">
    <source>
        <dbReference type="Proteomes" id="UP000011016"/>
    </source>
</evidence>
<protein>
    <submittedName>
        <fullName evidence="2">Uncharacterized protein</fullName>
    </submittedName>
</protein>
<dbReference type="OrthoDB" id="9790372at2"/>
<gene>
    <name evidence="2" type="ORF">BN46_0310</name>
    <name evidence="3" type="ORF">HMPREF9719_00202</name>
</gene>